<dbReference type="PROSITE" id="PS51194">
    <property type="entry name" value="HELICASE_CTER"/>
    <property type="match status" value="1"/>
</dbReference>
<dbReference type="GO" id="GO:0005524">
    <property type="term" value="F:ATP binding"/>
    <property type="evidence" value="ECO:0007669"/>
    <property type="project" value="UniProtKB-KW"/>
</dbReference>
<dbReference type="PRINTS" id="PR00851">
    <property type="entry name" value="XRODRMPGMNTB"/>
</dbReference>
<dbReference type="InterPro" id="IPR027417">
    <property type="entry name" value="P-loop_NTPase"/>
</dbReference>
<dbReference type="InterPro" id="IPR001650">
    <property type="entry name" value="Helicase_C-like"/>
</dbReference>
<feature type="region of interest" description="Disordered" evidence="15">
    <location>
        <begin position="746"/>
        <end position="784"/>
    </location>
</feature>
<organism evidence="18 19">
    <name type="scientific">Reticulomyxa filosa</name>
    <dbReference type="NCBI Taxonomy" id="46433"/>
    <lineage>
        <taxon>Eukaryota</taxon>
        <taxon>Sar</taxon>
        <taxon>Rhizaria</taxon>
        <taxon>Retaria</taxon>
        <taxon>Foraminifera</taxon>
        <taxon>Monothalamids</taxon>
        <taxon>Reticulomyxidae</taxon>
        <taxon>Reticulomyxa</taxon>
    </lineage>
</organism>
<feature type="non-terminal residue" evidence="18">
    <location>
        <position position="1"/>
    </location>
</feature>
<dbReference type="NCBIfam" id="TIGR00603">
    <property type="entry name" value="rad25"/>
    <property type="match status" value="1"/>
</dbReference>
<evidence type="ECO:0000259" key="16">
    <source>
        <dbReference type="PROSITE" id="PS51192"/>
    </source>
</evidence>
<dbReference type="Pfam" id="PF16203">
    <property type="entry name" value="ERCC3_RAD25_C"/>
    <property type="match status" value="2"/>
</dbReference>
<dbReference type="SUPFAM" id="SSF52540">
    <property type="entry name" value="P-loop containing nucleoside triphosphate hydrolases"/>
    <property type="match status" value="2"/>
</dbReference>
<dbReference type="GO" id="GO:0006367">
    <property type="term" value="P:transcription initiation at RNA polymerase II promoter"/>
    <property type="evidence" value="ECO:0007669"/>
    <property type="project" value="InterPro"/>
</dbReference>
<dbReference type="Gene3D" id="3.40.50.300">
    <property type="entry name" value="P-loop containing nucleotide triphosphate hydrolases"/>
    <property type="match status" value="2"/>
</dbReference>
<dbReference type="Pfam" id="PF04851">
    <property type="entry name" value="ResIII"/>
    <property type="match status" value="1"/>
</dbReference>
<keyword evidence="4" id="KW-0227">DNA damage</keyword>
<dbReference type="EMBL" id="ASPP01019090">
    <property type="protein sequence ID" value="ETO15472.1"/>
    <property type="molecule type" value="Genomic_DNA"/>
</dbReference>
<dbReference type="CDD" id="cd18029">
    <property type="entry name" value="DEXHc_XPB"/>
    <property type="match status" value="1"/>
</dbReference>
<dbReference type="GO" id="GO:0097550">
    <property type="term" value="C:transcription preinitiation complex"/>
    <property type="evidence" value="ECO:0007669"/>
    <property type="project" value="TreeGrafter"/>
</dbReference>
<keyword evidence="11" id="KW-0539">Nucleus</keyword>
<dbReference type="CDD" id="cd18789">
    <property type="entry name" value="SF2_C_XPB"/>
    <property type="match status" value="1"/>
</dbReference>
<dbReference type="InterPro" id="IPR032830">
    <property type="entry name" value="XPB/Ssl2_N"/>
</dbReference>
<evidence type="ECO:0000256" key="6">
    <source>
        <dbReference type="ARBA" id="ARBA00022806"/>
    </source>
</evidence>
<dbReference type="SMART" id="SM00487">
    <property type="entry name" value="DEXDc"/>
    <property type="match status" value="1"/>
</dbReference>
<evidence type="ECO:0000256" key="4">
    <source>
        <dbReference type="ARBA" id="ARBA00022763"/>
    </source>
</evidence>
<dbReference type="InterPro" id="IPR014001">
    <property type="entry name" value="Helicase_ATP-bd"/>
</dbReference>
<proteinExistence type="inferred from homology"/>
<feature type="domain" description="Helicase ATP-binding" evidence="16">
    <location>
        <begin position="256"/>
        <end position="420"/>
    </location>
</feature>
<comment type="catalytic activity">
    <reaction evidence="12">
        <text>Couples ATP hydrolysis with the unwinding of duplex DNA by translocating in the 3'-5' direction.</text>
        <dbReference type="EC" id="5.6.2.4"/>
    </reaction>
</comment>
<evidence type="ECO:0000313" key="18">
    <source>
        <dbReference type="EMBL" id="ETO15472.1"/>
    </source>
</evidence>
<evidence type="ECO:0000259" key="17">
    <source>
        <dbReference type="PROSITE" id="PS51194"/>
    </source>
</evidence>
<dbReference type="GO" id="GO:0000112">
    <property type="term" value="C:nucleotide-excision repair factor 3 complex"/>
    <property type="evidence" value="ECO:0007669"/>
    <property type="project" value="TreeGrafter"/>
</dbReference>
<evidence type="ECO:0000256" key="9">
    <source>
        <dbReference type="ARBA" id="ARBA00023204"/>
    </source>
</evidence>
<evidence type="ECO:0000256" key="7">
    <source>
        <dbReference type="ARBA" id="ARBA00022840"/>
    </source>
</evidence>
<evidence type="ECO:0000256" key="13">
    <source>
        <dbReference type="ARBA" id="ARBA00034808"/>
    </source>
</evidence>
<comment type="catalytic activity">
    <reaction evidence="14">
        <text>ATP + H2O = ADP + phosphate + H(+)</text>
        <dbReference type="Rhea" id="RHEA:13065"/>
        <dbReference type="ChEBI" id="CHEBI:15377"/>
        <dbReference type="ChEBI" id="CHEBI:15378"/>
        <dbReference type="ChEBI" id="CHEBI:30616"/>
        <dbReference type="ChEBI" id="CHEBI:43474"/>
        <dbReference type="ChEBI" id="CHEBI:456216"/>
        <dbReference type="EC" id="5.6.2.4"/>
    </reaction>
</comment>
<dbReference type="AlphaFoldDB" id="X6MPW9"/>
<comment type="subcellular location">
    <subcellularLocation>
        <location evidence="1">Nucleus</location>
    </subcellularLocation>
</comment>
<dbReference type="Proteomes" id="UP000023152">
    <property type="component" value="Unassembled WGS sequence"/>
</dbReference>
<evidence type="ECO:0000256" key="15">
    <source>
        <dbReference type="SAM" id="MobiDB-lite"/>
    </source>
</evidence>
<accession>X6MPW9</accession>
<dbReference type="PANTHER" id="PTHR11274">
    <property type="entry name" value="RAD25/XP-B DNA REPAIR HELICASE"/>
    <property type="match status" value="1"/>
</dbReference>
<comment type="similarity">
    <text evidence="2">Belongs to the helicase family. RAD25/XPB subfamily.</text>
</comment>
<dbReference type="PROSITE" id="PS51192">
    <property type="entry name" value="HELICASE_ATP_BIND_1"/>
    <property type="match status" value="1"/>
</dbReference>
<reference evidence="18 19" key="1">
    <citation type="journal article" date="2013" name="Curr. Biol.">
        <title>The Genome of the Foraminiferan Reticulomyxa filosa.</title>
        <authorList>
            <person name="Glockner G."/>
            <person name="Hulsmann N."/>
            <person name="Schleicher M."/>
            <person name="Noegel A.A."/>
            <person name="Eichinger L."/>
            <person name="Gallinger C."/>
            <person name="Pawlowski J."/>
            <person name="Sierra R."/>
            <person name="Euteneuer U."/>
            <person name="Pillet L."/>
            <person name="Moustafa A."/>
            <person name="Platzer M."/>
            <person name="Groth M."/>
            <person name="Szafranski K."/>
            <person name="Schliwa M."/>
        </authorList>
    </citation>
    <scope>NUCLEOTIDE SEQUENCE [LARGE SCALE GENOMIC DNA]</scope>
</reference>
<dbReference type="GO" id="GO:0006289">
    <property type="term" value="P:nucleotide-excision repair"/>
    <property type="evidence" value="ECO:0007669"/>
    <property type="project" value="InterPro"/>
</dbReference>
<dbReference type="OMA" id="RCQEIDY"/>
<dbReference type="InterPro" id="IPR006935">
    <property type="entry name" value="Helicase/UvrB_N"/>
</dbReference>
<protein>
    <recommendedName>
        <fullName evidence="13">DNA 3'-5' helicase</fullName>
        <ecNumber evidence="13">5.6.2.4</ecNumber>
    </recommendedName>
</protein>
<dbReference type="GO" id="GO:0005675">
    <property type="term" value="C:transcription factor TFIIH holo complex"/>
    <property type="evidence" value="ECO:0007669"/>
    <property type="project" value="TreeGrafter"/>
</dbReference>
<evidence type="ECO:0000256" key="11">
    <source>
        <dbReference type="ARBA" id="ARBA00023242"/>
    </source>
</evidence>
<dbReference type="GO" id="GO:0016787">
    <property type="term" value="F:hydrolase activity"/>
    <property type="evidence" value="ECO:0007669"/>
    <property type="project" value="UniProtKB-KW"/>
</dbReference>
<dbReference type="InterPro" id="IPR050615">
    <property type="entry name" value="ATP-dep_DNA_Helicase"/>
</dbReference>
<dbReference type="InterPro" id="IPR032438">
    <property type="entry name" value="ERCC3_RAD25_C"/>
</dbReference>
<dbReference type="PANTHER" id="PTHR11274:SF0">
    <property type="entry name" value="GENERAL TRANSCRIPTION AND DNA REPAIR FACTOR IIH HELICASE SUBUNIT XPB"/>
    <property type="match status" value="1"/>
</dbReference>
<keyword evidence="10" id="KW-0413">Isomerase</keyword>
<sequence length="784" mass="88804">ILKPDHEKRPLWVCSDGHIFSETFSPLWQPAYDFLVAIAEPVCRPHLIHEYKITSYSLYAASSVGLRTSDLISGLERLSKNELDIGLKKFIEEQTQRCGKLRLVLKKGRYFLESIHAKILEKILEDEVVYEAMIKSPDMKTDERGLIVEKISREEVEIAGLEKKQNGCYAAMGIGRGPGGGGGGDIEDRGLTEEVVSFEISQSKIEQVRERCNKELKYPCVEEYDFRGDKHLPNLKMTLKPIAKHRPYQEKSLSKMFGNGRARSGLIVLPCGAGKTLVGITAVATVKKSCIIFGNTTVSVHQWCMQIQHWANIPATQVVEFSSQCKKTLPDNNVPCILVTTYHMLAHSGRRSLAAQKVVDSIRAREWGLVVLDEVHVTPARMFRQVTTMIHSKCKIGLTATLLREDDKIEDLYYLIGPKLYEANWLDLQNHGYLATVQCVEVWCPMTPDFYRAYLEIKYGANKNNNSSQSSLSLSTFSSSSSSSSSLSALTVTARKAQLLSDFNPNKFRAMEHLIQIHEKRGDKVLVFSDNIELLKHCAITLGKPFIYGETKDTERKFWLHNFNHTSHVKCLFISSVGDTSLDLPDVNVVIQISSHYGSRRQEAQRLGRILRPKPRQGDEFNAFFYSLVSKDTEDMHYATKRQRFLVDQGYSFHVLTDLVSQHTPGLHYSTPDSQRQLLLKILTLLKDTKKLSQLVEQATVEKDENGKAISTVATSKSMFARSTGNISMLTGDVGLYDEFKVENGDEGVHKKPTKRKLPKNAFLEKEQKRRRTLSDRMQKYLPK</sequence>
<evidence type="ECO:0000256" key="5">
    <source>
        <dbReference type="ARBA" id="ARBA00022801"/>
    </source>
</evidence>
<gene>
    <name evidence="18" type="ORF">RFI_21892</name>
</gene>
<keyword evidence="3" id="KW-0547">Nucleotide-binding</keyword>
<keyword evidence="5" id="KW-0378">Hydrolase</keyword>
<dbReference type="Pfam" id="PF13625">
    <property type="entry name" value="Helicase_C_3"/>
    <property type="match status" value="1"/>
</dbReference>
<evidence type="ECO:0000256" key="3">
    <source>
        <dbReference type="ARBA" id="ARBA00022741"/>
    </source>
</evidence>
<evidence type="ECO:0000256" key="8">
    <source>
        <dbReference type="ARBA" id="ARBA00023125"/>
    </source>
</evidence>
<keyword evidence="8" id="KW-0238">DNA-binding</keyword>
<evidence type="ECO:0000256" key="10">
    <source>
        <dbReference type="ARBA" id="ARBA00023235"/>
    </source>
</evidence>
<dbReference type="InterPro" id="IPR001161">
    <property type="entry name" value="XPB/Ssl2"/>
</dbReference>
<dbReference type="FunFam" id="3.40.50.300:FF:000077">
    <property type="entry name" value="Probable DNA repair helicase RAD25"/>
    <property type="match status" value="1"/>
</dbReference>
<keyword evidence="7" id="KW-0067">ATP-binding</keyword>
<name>X6MPW9_RETFI</name>
<feature type="compositionally biased region" description="Basic and acidic residues" evidence="15">
    <location>
        <begin position="763"/>
        <end position="784"/>
    </location>
</feature>
<dbReference type="OrthoDB" id="10262986at2759"/>
<dbReference type="SMART" id="SM00490">
    <property type="entry name" value="HELICc"/>
    <property type="match status" value="1"/>
</dbReference>
<dbReference type="EC" id="5.6.2.4" evidence="13"/>
<comment type="caution">
    <text evidence="18">The sequence shown here is derived from an EMBL/GenBank/DDBJ whole genome shotgun (WGS) entry which is preliminary data.</text>
</comment>
<dbReference type="GO" id="GO:0043138">
    <property type="term" value="F:3'-5' DNA helicase activity"/>
    <property type="evidence" value="ECO:0007669"/>
    <property type="project" value="UniProtKB-EC"/>
</dbReference>
<dbReference type="GO" id="GO:0003677">
    <property type="term" value="F:DNA binding"/>
    <property type="evidence" value="ECO:0007669"/>
    <property type="project" value="UniProtKB-KW"/>
</dbReference>
<feature type="domain" description="Helicase C-terminal" evidence="17">
    <location>
        <begin position="510"/>
        <end position="668"/>
    </location>
</feature>
<keyword evidence="19" id="KW-1185">Reference proteome</keyword>
<evidence type="ECO:0000256" key="1">
    <source>
        <dbReference type="ARBA" id="ARBA00004123"/>
    </source>
</evidence>
<evidence type="ECO:0000256" key="12">
    <source>
        <dbReference type="ARBA" id="ARBA00034617"/>
    </source>
</evidence>
<evidence type="ECO:0000256" key="14">
    <source>
        <dbReference type="ARBA" id="ARBA00048988"/>
    </source>
</evidence>
<evidence type="ECO:0000256" key="2">
    <source>
        <dbReference type="ARBA" id="ARBA00006637"/>
    </source>
</evidence>
<keyword evidence="6" id="KW-0347">Helicase</keyword>
<evidence type="ECO:0000313" key="19">
    <source>
        <dbReference type="Proteomes" id="UP000023152"/>
    </source>
</evidence>
<keyword evidence="9" id="KW-0234">DNA repair</keyword>